<keyword evidence="2" id="KW-0560">Oxidoreductase</keyword>
<dbReference type="InterPro" id="IPR008274">
    <property type="entry name" value="AldOxase/xan_DH_MoCoBD1"/>
</dbReference>
<comment type="caution">
    <text evidence="4">The sequence shown here is derived from an EMBL/GenBank/DDBJ whole genome shotgun (WGS) entry which is preliminary data.</text>
</comment>
<gene>
    <name evidence="4" type="ORF">H6G83_05250</name>
</gene>
<evidence type="ECO:0000313" key="4">
    <source>
        <dbReference type="EMBL" id="MBD2500031.1"/>
    </source>
</evidence>
<dbReference type="InterPro" id="IPR000674">
    <property type="entry name" value="Ald_Oxase/Xan_DH_a/b"/>
</dbReference>
<name>A0ABR8D1H7_9NOST</name>
<dbReference type="Pfam" id="PF02738">
    <property type="entry name" value="MoCoBD_1"/>
    <property type="match status" value="1"/>
</dbReference>
<evidence type="ECO:0000259" key="3">
    <source>
        <dbReference type="SMART" id="SM01008"/>
    </source>
</evidence>
<keyword evidence="5" id="KW-1185">Reference proteome</keyword>
<dbReference type="SUPFAM" id="SSF56003">
    <property type="entry name" value="Molybdenum cofactor-binding domain"/>
    <property type="match status" value="1"/>
</dbReference>
<dbReference type="PANTHER" id="PTHR11908">
    <property type="entry name" value="XANTHINE DEHYDROGENASE"/>
    <property type="match status" value="1"/>
</dbReference>
<dbReference type="RefSeq" id="WP_190468016.1">
    <property type="nucleotide sequence ID" value="NZ_JACJSG010000005.1"/>
</dbReference>
<evidence type="ECO:0000256" key="2">
    <source>
        <dbReference type="ARBA" id="ARBA00023002"/>
    </source>
</evidence>
<dbReference type="InterPro" id="IPR046867">
    <property type="entry name" value="AldOxase/xan_DH_MoCoBD2"/>
</dbReference>
<dbReference type="Gene3D" id="3.30.365.10">
    <property type="entry name" value="Aldehyde oxidase/xanthine dehydrogenase, molybdopterin binding domain"/>
    <property type="match status" value="4"/>
</dbReference>
<dbReference type="InterPro" id="IPR037165">
    <property type="entry name" value="AldOxase/xan_DH_Mopterin-bd_sf"/>
</dbReference>
<reference evidence="4 5" key="1">
    <citation type="journal article" date="2020" name="ISME J.">
        <title>Comparative genomics reveals insights into cyanobacterial evolution and habitat adaptation.</title>
        <authorList>
            <person name="Chen M.Y."/>
            <person name="Teng W.K."/>
            <person name="Zhao L."/>
            <person name="Hu C.X."/>
            <person name="Zhou Y.K."/>
            <person name="Han B.P."/>
            <person name="Song L.R."/>
            <person name="Shu W.S."/>
        </authorList>
    </citation>
    <scope>NUCLEOTIDE SEQUENCE [LARGE SCALE GENOMIC DNA]</scope>
    <source>
        <strain evidence="4 5">FACHB-119</strain>
    </source>
</reference>
<dbReference type="InterPro" id="IPR036856">
    <property type="entry name" value="Ald_Oxase/Xan_DH_a/b_sf"/>
</dbReference>
<evidence type="ECO:0000256" key="1">
    <source>
        <dbReference type="ARBA" id="ARBA00022505"/>
    </source>
</evidence>
<protein>
    <submittedName>
        <fullName evidence="4">Xanthine dehydrogenase family protein molybdopterin-binding subunit</fullName>
    </submittedName>
</protein>
<feature type="domain" description="Aldehyde oxidase/xanthine dehydrogenase a/b hammerhead" evidence="3">
    <location>
        <begin position="19"/>
        <end position="131"/>
    </location>
</feature>
<dbReference type="Pfam" id="PF01315">
    <property type="entry name" value="Ald_Xan_dh_C"/>
    <property type="match status" value="1"/>
</dbReference>
<proteinExistence type="predicted"/>
<dbReference type="PANTHER" id="PTHR11908:SF132">
    <property type="entry name" value="ALDEHYDE OXIDASE 1-RELATED"/>
    <property type="match status" value="1"/>
</dbReference>
<dbReference type="Gene3D" id="3.90.1170.50">
    <property type="entry name" value="Aldehyde oxidase/xanthine dehydrogenase, a/b hammerhead"/>
    <property type="match status" value="1"/>
</dbReference>
<accession>A0ABR8D1H7</accession>
<organism evidence="4 5">
    <name type="scientific">Anabaena azotica FACHB-119</name>
    <dbReference type="NCBI Taxonomy" id="947527"/>
    <lineage>
        <taxon>Bacteria</taxon>
        <taxon>Bacillati</taxon>
        <taxon>Cyanobacteriota</taxon>
        <taxon>Cyanophyceae</taxon>
        <taxon>Nostocales</taxon>
        <taxon>Nostocaceae</taxon>
        <taxon>Anabaena</taxon>
        <taxon>Anabaena azotica</taxon>
    </lineage>
</organism>
<dbReference type="Proteomes" id="UP000661112">
    <property type="component" value="Unassembled WGS sequence"/>
</dbReference>
<keyword evidence="1" id="KW-0500">Molybdenum</keyword>
<dbReference type="EMBL" id="JACJSG010000005">
    <property type="protein sequence ID" value="MBD2500031.1"/>
    <property type="molecule type" value="Genomic_DNA"/>
</dbReference>
<dbReference type="Pfam" id="PF20256">
    <property type="entry name" value="MoCoBD_2"/>
    <property type="match status" value="1"/>
</dbReference>
<dbReference type="SUPFAM" id="SSF54665">
    <property type="entry name" value="CO dehydrogenase molybdoprotein N-domain-like"/>
    <property type="match status" value="1"/>
</dbReference>
<dbReference type="SMART" id="SM01008">
    <property type="entry name" value="Ald_Xan_dh_C"/>
    <property type="match status" value="1"/>
</dbReference>
<dbReference type="InterPro" id="IPR016208">
    <property type="entry name" value="Ald_Oxase/xanthine_DH-like"/>
</dbReference>
<sequence length="703" mass="75665">MNKVIGTGVNRKDGLAKVTGTATYAAEHQIPGLVHGYLITATIANGQIKSIDTSAAEKTSGVIAVFTHKNSPKIFKPSNNFVTSKIYEARLPLSDNKVHYGGQIIGLVVADTFEQARDAAHLVKVEYTVQKPLVDAKKATYQEAPPAFGEEFKFEQGNIAGFASASAKIEASYKTSTELHTPMEPHAIIAHWPDNDSVTIYEPSQWVMGTGRTYAELFGLPSERVRVVTPFLGGAFGCKAFPWPHGILAVAVARQIKRPLKVVLSRRQMTANSGHRSETEQILRLGATADGKLIVIDHEAKSATSPVDEFTEPCTGITPVMYAVPNMRLQQELAVLNVGTPTFMRAPGENPGMWALESAMDELAWQLKLDPVELRLKNETKEHQRKNLPFSAKHFADCLRVGAEQFGWQDRPKQVRSLTRDGKLIGWGMAAATFPGMRGRATVKARLLPDGTAHILTSGNDMGTGAYTVVAATAAEVLGLPVERVKVELGDSLLPDGGLAGGSQMTASLVPAVMSACTQVLNNAQAKTATEALANLRQSGRAAFEATASSAPGDEAKKWAFQSWGAHFCEVSIDEEIGRLQVTRWVSVMDIGKVINAKTAASQVRGGVIMGIGQALMEECHFDPNIGYPVVYDLATYHYPAHADIPRIQVTFVGEPDINFNPGGARGVGEVGITGVSSAIANAIYHATGKRIRDLPITPDKLL</sequence>
<evidence type="ECO:0000313" key="5">
    <source>
        <dbReference type="Proteomes" id="UP000661112"/>
    </source>
</evidence>